<dbReference type="AlphaFoldDB" id="A0A7D5P384"/>
<keyword evidence="3 5" id="KW-0238">DNA-binding</keyword>
<dbReference type="GeneID" id="56080438"/>
<protein>
    <submittedName>
        <fullName evidence="7">TetR/AcrR family transcriptional regulator</fullName>
    </submittedName>
</protein>
<keyword evidence="1" id="KW-0678">Repressor</keyword>
<keyword evidence="8" id="KW-1185">Reference proteome</keyword>
<dbReference type="Gene3D" id="1.10.357.10">
    <property type="entry name" value="Tetracycline Repressor, domain 2"/>
    <property type="match status" value="1"/>
</dbReference>
<dbReference type="InterPro" id="IPR001647">
    <property type="entry name" value="HTH_TetR"/>
</dbReference>
<evidence type="ECO:0000256" key="2">
    <source>
        <dbReference type="ARBA" id="ARBA00023015"/>
    </source>
</evidence>
<dbReference type="KEGG" id="hrr:HZS55_21205"/>
<proteinExistence type="predicted"/>
<evidence type="ECO:0000313" key="7">
    <source>
        <dbReference type="EMBL" id="QLH79657.1"/>
    </source>
</evidence>
<evidence type="ECO:0000256" key="5">
    <source>
        <dbReference type="PROSITE-ProRule" id="PRU00335"/>
    </source>
</evidence>
<dbReference type="InterPro" id="IPR036271">
    <property type="entry name" value="Tet_transcr_reg_TetR-rel_C_sf"/>
</dbReference>
<dbReference type="InterPro" id="IPR039538">
    <property type="entry name" value="BetI_C"/>
</dbReference>
<dbReference type="EMBL" id="CP058910">
    <property type="protein sequence ID" value="QLH79657.1"/>
    <property type="molecule type" value="Genomic_DNA"/>
</dbReference>
<keyword evidence="2" id="KW-0805">Transcription regulation</keyword>
<reference evidence="7 8" key="1">
    <citation type="submission" date="2020-07" db="EMBL/GenBank/DDBJ databases">
        <title>Halosimplex pelagicum sp. nov. and Halosimplex rubrum sp. nov., isolated from salted brown alga Laminaria, and emended description of the genus Halosimplex.</title>
        <authorList>
            <person name="Cui H."/>
        </authorList>
    </citation>
    <scope>NUCLEOTIDE SEQUENCE [LARGE SCALE GENOMIC DNA]</scope>
    <source>
        <strain evidence="7 8">R27</strain>
    </source>
</reference>
<name>A0A7D5P384_9EURY</name>
<dbReference type="PRINTS" id="PR00455">
    <property type="entry name" value="HTHTETR"/>
</dbReference>
<sequence>MDDDAATEILAATHRALCDRGYADVTLEDIAAEAETSKGLIHYYYDDKETLFAEFLDYLYDRYTERIESVEGEAPRERLVGLFETVLADGEGTAGEQLRTAMLAVNAQAPYDDAIRTRLERFDEFLLERVESIVADGVAAGAFDDDVEPAVAAEFIVTAISGAHTRRATVDRSSDRLAETMTRYAERHLVADGPTEVPG</sequence>
<evidence type="ECO:0000259" key="6">
    <source>
        <dbReference type="PROSITE" id="PS50977"/>
    </source>
</evidence>
<feature type="domain" description="HTH tetR-type" evidence="6">
    <location>
        <begin position="3"/>
        <end position="63"/>
    </location>
</feature>
<evidence type="ECO:0000256" key="3">
    <source>
        <dbReference type="ARBA" id="ARBA00023125"/>
    </source>
</evidence>
<dbReference type="PANTHER" id="PTHR30055:SF234">
    <property type="entry name" value="HTH-TYPE TRANSCRIPTIONAL REGULATOR BETI"/>
    <property type="match status" value="1"/>
</dbReference>
<dbReference type="RefSeq" id="WP_179909522.1">
    <property type="nucleotide sequence ID" value="NZ_CP058910.1"/>
</dbReference>
<organism evidence="7 8">
    <name type="scientific">Halosimplex rubrum</name>
    <dbReference type="NCBI Taxonomy" id="869889"/>
    <lineage>
        <taxon>Archaea</taxon>
        <taxon>Methanobacteriati</taxon>
        <taxon>Methanobacteriota</taxon>
        <taxon>Stenosarchaea group</taxon>
        <taxon>Halobacteria</taxon>
        <taxon>Halobacteriales</taxon>
        <taxon>Haloarculaceae</taxon>
        <taxon>Halosimplex</taxon>
    </lineage>
</organism>
<dbReference type="PROSITE" id="PS50977">
    <property type="entry name" value="HTH_TETR_2"/>
    <property type="match status" value="1"/>
</dbReference>
<dbReference type="GO" id="GO:0000976">
    <property type="term" value="F:transcription cis-regulatory region binding"/>
    <property type="evidence" value="ECO:0007669"/>
    <property type="project" value="TreeGrafter"/>
</dbReference>
<feature type="DNA-binding region" description="H-T-H motif" evidence="5">
    <location>
        <begin position="26"/>
        <end position="45"/>
    </location>
</feature>
<evidence type="ECO:0000256" key="1">
    <source>
        <dbReference type="ARBA" id="ARBA00022491"/>
    </source>
</evidence>
<dbReference type="Pfam" id="PF13977">
    <property type="entry name" value="TetR_C_6"/>
    <property type="match status" value="1"/>
</dbReference>
<evidence type="ECO:0000256" key="4">
    <source>
        <dbReference type="ARBA" id="ARBA00023163"/>
    </source>
</evidence>
<dbReference type="Proteomes" id="UP000509667">
    <property type="component" value="Chromosome"/>
</dbReference>
<dbReference type="InterPro" id="IPR050109">
    <property type="entry name" value="HTH-type_TetR-like_transc_reg"/>
</dbReference>
<dbReference type="SUPFAM" id="SSF46689">
    <property type="entry name" value="Homeodomain-like"/>
    <property type="match status" value="1"/>
</dbReference>
<accession>A0A7D5P384</accession>
<keyword evidence="4" id="KW-0804">Transcription</keyword>
<dbReference type="GO" id="GO:0003700">
    <property type="term" value="F:DNA-binding transcription factor activity"/>
    <property type="evidence" value="ECO:0007669"/>
    <property type="project" value="TreeGrafter"/>
</dbReference>
<dbReference type="OrthoDB" id="135877at2157"/>
<dbReference type="Pfam" id="PF00440">
    <property type="entry name" value="TetR_N"/>
    <property type="match status" value="1"/>
</dbReference>
<dbReference type="SUPFAM" id="SSF48498">
    <property type="entry name" value="Tetracyclin repressor-like, C-terminal domain"/>
    <property type="match status" value="1"/>
</dbReference>
<gene>
    <name evidence="7" type="ORF">HZS55_21205</name>
</gene>
<dbReference type="PANTHER" id="PTHR30055">
    <property type="entry name" value="HTH-TYPE TRANSCRIPTIONAL REGULATOR RUTR"/>
    <property type="match status" value="1"/>
</dbReference>
<dbReference type="InterPro" id="IPR009057">
    <property type="entry name" value="Homeodomain-like_sf"/>
</dbReference>
<evidence type="ECO:0000313" key="8">
    <source>
        <dbReference type="Proteomes" id="UP000509667"/>
    </source>
</evidence>